<accession>A0A8S9N8B9</accession>
<reference evidence="1" key="1">
    <citation type="submission" date="2019-12" db="EMBL/GenBank/DDBJ databases">
        <title>Genome sequencing and annotation of Brassica cretica.</title>
        <authorList>
            <person name="Studholme D.J."/>
            <person name="Sarris P."/>
        </authorList>
    </citation>
    <scope>NUCLEOTIDE SEQUENCE</scope>
    <source>
        <strain evidence="1">PFS-109/04</strain>
        <tissue evidence="1">Leaf</tissue>
    </source>
</reference>
<comment type="caution">
    <text evidence="1">The sequence shown here is derived from an EMBL/GenBank/DDBJ whole genome shotgun (WGS) entry which is preliminary data.</text>
</comment>
<dbReference type="AlphaFoldDB" id="A0A8S9N8B9"/>
<dbReference type="EMBL" id="QGKX02001621">
    <property type="protein sequence ID" value="KAF3500132.1"/>
    <property type="molecule type" value="Genomic_DNA"/>
</dbReference>
<dbReference type="Proteomes" id="UP000712600">
    <property type="component" value="Unassembled WGS sequence"/>
</dbReference>
<organism evidence="1 2">
    <name type="scientific">Brassica cretica</name>
    <name type="common">Mustard</name>
    <dbReference type="NCBI Taxonomy" id="69181"/>
    <lineage>
        <taxon>Eukaryota</taxon>
        <taxon>Viridiplantae</taxon>
        <taxon>Streptophyta</taxon>
        <taxon>Embryophyta</taxon>
        <taxon>Tracheophyta</taxon>
        <taxon>Spermatophyta</taxon>
        <taxon>Magnoliopsida</taxon>
        <taxon>eudicotyledons</taxon>
        <taxon>Gunneridae</taxon>
        <taxon>Pentapetalae</taxon>
        <taxon>rosids</taxon>
        <taxon>malvids</taxon>
        <taxon>Brassicales</taxon>
        <taxon>Brassicaceae</taxon>
        <taxon>Brassiceae</taxon>
        <taxon>Brassica</taxon>
    </lineage>
</organism>
<name>A0A8S9N8B9_BRACR</name>
<gene>
    <name evidence="1" type="ORF">F2Q69_00043324</name>
</gene>
<evidence type="ECO:0000313" key="1">
    <source>
        <dbReference type="EMBL" id="KAF3500132.1"/>
    </source>
</evidence>
<sequence>MRPTSKKNLSPLGPWPSLPCQNFTREQQSANLPCPGAYADDHWRRNLWSPQTYQQRVRKRRHSSKGRKEIRKKRSLWRRRYCSPDVGANVHWTLELTFTGCRSKQI</sequence>
<protein>
    <submittedName>
        <fullName evidence="1">Uncharacterized protein</fullName>
    </submittedName>
</protein>
<evidence type="ECO:0000313" key="2">
    <source>
        <dbReference type="Proteomes" id="UP000712600"/>
    </source>
</evidence>
<proteinExistence type="predicted"/>